<protein>
    <submittedName>
        <fullName evidence="4">Reverse transcriptase domain-containing protein</fullName>
    </submittedName>
</protein>
<evidence type="ECO:0000259" key="2">
    <source>
        <dbReference type="PROSITE" id="PS50878"/>
    </source>
</evidence>
<feature type="compositionally biased region" description="Basic and acidic residues" evidence="1">
    <location>
        <begin position="194"/>
        <end position="215"/>
    </location>
</feature>
<keyword evidence="3" id="KW-1185">Reference proteome</keyword>
<proteinExistence type="predicted"/>
<dbReference type="WBParaSite" id="HCON_00184630-00001">
    <property type="protein sequence ID" value="HCON_00184630-00001"/>
    <property type="gene ID" value="HCON_00184630"/>
</dbReference>
<evidence type="ECO:0000313" key="4">
    <source>
        <dbReference type="WBParaSite" id="HCON_00184630-00001"/>
    </source>
</evidence>
<dbReference type="Proteomes" id="UP000025227">
    <property type="component" value="Unplaced"/>
</dbReference>
<dbReference type="Pfam" id="PF00078">
    <property type="entry name" value="RVT_1"/>
    <property type="match status" value="1"/>
</dbReference>
<evidence type="ECO:0000256" key="1">
    <source>
        <dbReference type="SAM" id="MobiDB-lite"/>
    </source>
</evidence>
<sequence>MGRILDEGQPCEQAGFRGGFTAINHIHTVARLIEVSREYKIPLCLTFIDLKKSFDTVEIEAVIEALGNQGVPTRYIRMLQKGSTGRCQLAKLFSAAPKNIIRGLEWEDLGAKVGNRYLHHLRIADDIVLITPNIEQVEQVLAELDNACGKIDSRLNLTKTMLMKNGTVPDVPFMLNGKNISEWSSYVRVSRSRSQHDERPSSGEEQTETHDVGSI</sequence>
<dbReference type="PANTHER" id="PTHR47027">
    <property type="entry name" value="REVERSE TRANSCRIPTASE DOMAIN-CONTAINING PROTEIN"/>
    <property type="match status" value="1"/>
</dbReference>
<dbReference type="InterPro" id="IPR000477">
    <property type="entry name" value="RT_dom"/>
</dbReference>
<name>A0A7I4Z4N4_HAECO</name>
<feature type="domain" description="Reverse transcriptase" evidence="2">
    <location>
        <begin position="1"/>
        <end position="180"/>
    </location>
</feature>
<dbReference type="AlphaFoldDB" id="A0A7I4Z4N4"/>
<evidence type="ECO:0000313" key="3">
    <source>
        <dbReference type="Proteomes" id="UP000025227"/>
    </source>
</evidence>
<dbReference type="PROSITE" id="PS50878">
    <property type="entry name" value="RT_POL"/>
    <property type="match status" value="1"/>
</dbReference>
<dbReference type="OrthoDB" id="410104at2759"/>
<organism evidence="3 4">
    <name type="scientific">Haemonchus contortus</name>
    <name type="common">Barber pole worm</name>
    <dbReference type="NCBI Taxonomy" id="6289"/>
    <lineage>
        <taxon>Eukaryota</taxon>
        <taxon>Metazoa</taxon>
        <taxon>Ecdysozoa</taxon>
        <taxon>Nematoda</taxon>
        <taxon>Chromadorea</taxon>
        <taxon>Rhabditida</taxon>
        <taxon>Rhabditina</taxon>
        <taxon>Rhabditomorpha</taxon>
        <taxon>Strongyloidea</taxon>
        <taxon>Trichostrongylidae</taxon>
        <taxon>Haemonchus</taxon>
    </lineage>
</organism>
<accession>A0A7I4Z4N4</accession>
<dbReference type="PANTHER" id="PTHR47027:SF20">
    <property type="entry name" value="REVERSE TRANSCRIPTASE-LIKE PROTEIN WITH RNA-DIRECTED DNA POLYMERASE DOMAIN"/>
    <property type="match status" value="1"/>
</dbReference>
<reference evidence="4" key="1">
    <citation type="submission" date="2020-12" db="UniProtKB">
        <authorList>
            <consortium name="WormBaseParasite"/>
        </authorList>
    </citation>
    <scope>IDENTIFICATION</scope>
    <source>
        <strain evidence="4">MHco3</strain>
    </source>
</reference>
<feature type="region of interest" description="Disordered" evidence="1">
    <location>
        <begin position="191"/>
        <end position="215"/>
    </location>
</feature>